<keyword evidence="6" id="KW-0413">Isomerase</keyword>
<dbReference type="Pfam" id="PF21338">
    <property type="entry name" value="Top1B_N_bact"/>
    <property type="match status" value="1"/>
</dbReference>
<dbReference type="SUPFAM" id="SSF56349">
    <property type="entry name" value="DNA breaking-rejoining enzymes"/>
    <property type="match status" value="1"/>
</dbReference>
<evidence type="ECO:0000313" key="9">
    <source>
        <dbReference type="EMBL" id="MBL3655456.1"/>
    </source>
</evidence>
<dbReference type="GO" id="GO:0006265">
    <property type="term" value="P:DNA topological change"/>
    <property type="evidence" value="ECO:0007669"/>
    <property type="project" value="InterPro"/>
</dbReference>
<dbReference type="Gene3D" id="3.90.15.10">
    <property type="entry name" value="Topoisomerase I, Chain A, domain 3"/>
    <property type="match status" value="1"/>
</dbReference>
<dbReference type="InterPro" id="IPR013500">
    <property type="entry name" value="TopoI_cat_euk"/>
</dbReference>
<keyword evidence="10" id="KW-1185">Reference proteome</keyword>
<reference evidence="9" key="1">
    <citation type="submission" date="2021-01" db="EMBL/GenBank/DDBJ databases">
        <title>Fulvivirga kasyanovii gen. nov., sp nov., a novel member of the phylum Bacteroidetes isolated from seawater in a mussel farm.</title>
        <authorList>
            <person name="Zhao L.-H."/>
            <person name="Wang Z.-J."/>
        </authorList>
    </citation>
    <scope>NUCLEOTIDE SEQUENCE</scope>
    <source>
        <strain evidence="9">2943</strain>
    </source>
</reference>
<dbReference type="EMBL" id="JAESIY010000002">
    <property type="protein sequence ID" value="MBL3655456.1"/>
    <property type="molecule type" value="Genomic_DNA"/>
</dbReference>
<comment type="catalytic activity">
    <reaction evidence="1">
        <text>ATP-independent breakage of single-stranded DNA, followed by passage and rejoining.</text>
        <dbReference type="EC" id="5.6.2.1"/>
    </reaction>
</comment>
<evidence type="ECO:0000256" key="3">
    <source>
        <dbReference type="ARBA" id="ARBA00012891"/>
    </source>
</evidence>
<dbReference type="AlphaFoldDB" id="A0A937F5M5"/>
<evidence type="ECO:0000313" key="10">
    <source>
        <dbReference type="Proteomes" id="UP000659388"/>
    </source>
</evidence>
<dbReference type="GO" id="GO:0003677">
    <property type="term" value="F:DNA binding"/>
    <property type="evidence" value="ECO:0007669"/>
    <property type="project" value="UniProtKB-KW"/>
</dbReference>
<dbReference type="Gene3D" id="1.10.132.120">
    <property type="match status" value="1"/>
</dbReference>
<gene>
    <name evidence="9" type="ORF">JL102_04890</name>
</gene>
<proteinExistence type="inferred from homology"/>
<evidence type="ECO:0000256" key="4">
    <source>
        <dbReference type="ARBA" id="ARBA00023029"/>
    </source>
</evidence>
<dbReference type="PRINTS" id="PR00416">
    <property type="entry name" value="EUTPISMRASEI"/>
</dbReference>
<evidence type="ECO:0000256" key="2">
    <source>
        <dbReference type="ARBA" id="ARBA00006645"/>
    </source>
</evidence>
<dbReference type="PROSITE" id="PS52038">
    <property type="entry name" value="TOPO_IB_2"/>
    <property type="match status" value="1"/>
</dbReference>
<comment type="similarity">
    <text evidence="2">Belongs to the type IB topoisomerase family.</text>
</comment>
<dbReference type="InterPro" id="IPR011010">
    <property type="entry name" value="DNA_brk_join_enz"/>
</dbReference>
<protein>
    <recommendedName>
        <fullName evidence="3">DNA topoisomerase</fullName>
        <ecNumber evidence="3">5.6.2.1</ecNumber>
    </recommendedName>
</protein>
<accession>A0A937F5M5</accession>
<evidence type="ECO:0000259" key="7">
    <source>
        <dbReference type="Pfam" id="PF01028"/>
    </source>
</evidence>
<keyword evidence="4" id="KW-0799">Topoisomerase</keyword>
<dbReference type="EC" id="5.6.2.1" evidence="3"/>
<evidence type="ECO:0000256" key="1">
    <source>
        <dbReference type="ARBA" id="ARBA00000213"/>
    </source>
</evidence>
<dbReference type="Pfam" id="PF01028">
    <property type="entry name" value="Topoisom_I"/>
    <property type="match status" value="1"/>
</dbReference>
<feature type="domain" description="DNA topoisomerase IB N-terminal" evidence="8">
    <location>
        <begin position="30"/>
        <end position="78"/>
    </location>
</feature>
<dbReference type="SUPFAM" id="SSF55869">
    <property type="entry name" value="DNA topoisomerase I domain"/>
    <property type="match status" value="1"/>
</dbReference>
<comment type="caution">
    <text evidence="9">The sequence shown here is derived from an EMBL/GenBank/DDBJ whole genome shotgun (WGS) entry which is preliminary data.</text>
</comment>
<dbReference type="GO" id="GO:0003917">
    <property type="term" value="F:DNA topoisomerase type I (single strand cut, ATP-independent) activity"/>
    <property type="evidence" value="ECO:0007669"/>
    <property type="project" value="UniProtKB-EC"/>
</dbReference>
<name>A0A937F5M5_9BACT</name>
<sequence>MTDQTSNCPHGIHYIADNCPGFTRKKRGRGFAYYDCDGNKIADTDIVKRIQDLVIPPMWKDVWICDDKNGHLQVTGYDQKGRKQYIYHPKWTEYQQKNKFNRLKEFGLKLPDIRRQLEKDIRKKGWPKRKILALIVMMLDEYYIRIGNKRYEQENKTYGLTTLRRKHITEKDGRLTIGFKAKSGKEREIDITSKKLIRLIKATSELPGYEIFRYMDDSNNSHRLDSHDVNEYLMEIADEYFTAKDFRTWGGTMLALENLEEAKKEIEENPRKKLETTIVKKVAAVLGNTVAVCREYYIHPKVMDVLLKNSLGHYTNRNLGDLEHEKELSETEKLVLKII</sequence>
<organism evidence="9 10">
    <name type="scientific">Fulvivirga sediminis</name>
    <dbReference type="NCBI Taxonomy" id="2803949"/>
    <lineage>
        <taxon>Bacteria</taxon>
        <taxon>Pseudomonadati</taxon>
        <taxon>Bacteroidota</taxon>
        <taxon>Cytophagia</taxon>
        <taxon>Cytophagales</taxon>
        <taxon>Fulvivirgaceae</taxon>
        <taxon>Fulvivirga</taxon>
    </lineage>
</organism>
<dbReference type="InterPro" id="IPR049331">
    <property type="entry name" value="Top1B_N_bact"/>
</dbReference>
<dbReference type="Proteomes" id="UP000659388">
    <property type="component" value="Unassembled WGS sequence"/>
</dbReference>
<dbReference type="Gene3D" id="3.30.66.10">
    <property type="entry name" value="DNA topoisomerase I domain"/>
    <property type="match status" value="1"/>
</dbReference>
<dbReference type="InterPro" id="IPR001631">
    <property type="entry name" value="TopoI"/>
</dbReference>
<evidence type="ECO:0000259" key="8">
    <source>
        <dbReference type="Pfam" id="PF21338"/>
    </source>
</evidence>
<feature type="domain" description="DNA topoisomerase I catalytic core eukaryotic-type" evidence="7">
    <location>
        <begin position="92"/>
        <end position="306"/>
    </location>
</feature>
<dbReference type="InterPro" id="IPR014711">
    <property type="entry name" value="TopoI_cat_a-hlx-sub_euk"/>
</dbReference>
<keyword evidence="5" id="KW-0238">DNA-binding</keyword>
<evidence type="ECO:0000256" key="5">
    <source>
        <dbReference type="ARBA" id="ARBA00023125"/>
    </source>
</evidence>
<dbReference type="InterPro" id="IPR035447">
    <property type="entry name" value="DNA_topo_I_N_sf"/>
</dbReference>
<evidence type="ECO:0000256" key="6">
    <source>
        <dbReference type="ARBA" id="ARBA00023235"/>
    </source>
</evidence>